<dbReference type="OrthoDB" id="199930at2759"/>
<dbReference type="GO" id="GO:0000329">
    <property type="term" value="C:fungal-type vacuole membrane"/>
    <property type="evidence" value="ECO:0007669"/>
    <property type="project" value="TreeGrafter"/>
</dbReference>
<dbReference type="EMBL" id="LKEB01000070">
    <property type="protein sequence ID" value="ROV95782.1"/>
    <property type="molecule type" value="Genomic_DNA"/>
</dbReference>
<dbReference type="PANTHER" id="PTHR21576:SF45">
    <property type="entry name" value="TRANSPORTER MCH1-RELATED"/>
    <property type="match status" value="1"/>
</dbReference>
<evidence type="ECO:0000256" key="7">
    <source>
        <dbReference type="ARBA" id="ARBA00023136"/>
    </source>
</evidence>
<reference evidence="11 12" key="1">
    <citation type="submission" date="2015-09" db="EMBL/GenBank/DDBJ databases">
        <title>Host preference determinants of Valsa canker pathogens revealed by comparative genomics.</title>
        <authorList>
            <person name="Yin Z."/>
            <person name="Huang L."/>
        </authorList>
    </citation>
    <scope>NUCLEOTIDE SEQUENCE [LARGE SCALE GENOMIC DNA]</scope>
    <source>
        <strain evidence="11 12">SXYLt</strain>
    </source>
</reference>
<evidence type="ECO:0000256" key="5">
    <source>
        <dbReference type="ARBA" id="ARBA00022692"/>
    </source>
</evidence>
<evidence type="ECO:0000256" key="10">
    <source>
        <dbReference type="SAM" id="Phobius"/>
    </source>
</evidence>
<dbReference type="InParanoid" id="A0A423VXT0"/>
<keyword evidence="12" id="KW-1185">Reference proteome</keyword>
<feature type="compositionally biased region" description="Low complexity" evidence="9">
    <location>
        <begin position="29"/>
        <end position="52"/>
    </location>
</feature>
<evidence type="ECO:0000313" key="11">
    <source>
        <dbReference type="EMBL" id="ROV95782.1"/>
    </source>
</evidence>
<feature type="region of interest" description="Disordered" evidence="9">
    <location>
        <begin position="1"/>
        <end position="64"/>
    </location>
</feature>
<feature type="transmembrane region" description="Helical" evidence="10">
    <location>
        <begin position="247"/>
        <end position="267"/>
    </location>
</feature>
<evidence type="ECO:0000256" key="1">
    <source>
        <dbReference type="ARBA" id="ARBA00004128"/>
    </source>
</evidence>
<keyword evidence="7 10" id="KW-0472">Membrane</keyword>
<evidence type="ECO:0000256" key="9">
    <source>
        <dbReference type="SAM" id="MobiDB-lite"/>
    </source>
</evidence>
<dbReference type="InterPro" id="IPR036259">
    <property type="entry name" value="MFS_trans_sf"/>
</dbReference>
<keyword evidence="6 10" id="KW-1133">Transmembrane helix</keyword>
<sequence length="600" mass="63909">MAGATTSGSRQPASSASPSGKDTTPLLQASSSSTDDASSIHSSPASSYRSESPTPSHRQRRRAAVSTKRNVSFFSAMLGAMGAGSLTAFSLYGHLFQERLHYSQYQVNGVAIVSSFAVYLLVPLFGYVCDRFGPAPLSAVSAVLLGAGYGLAAALYKQGAAVTEPSSGPSTFGWMIFAFILIGIGTCAIYIGCIATVAKNFGKGKHRGLALALPISAIGLSGMWQSQVGSRLLYERKPDGSKGDVDVFYFFIFLAVLLFVVGIIGTFTMKVVDEQDLIDEAVEELERSGLLDGSALHTPGRTSAGGYGAVERSDPLEDEEDARLLDPAKDAEEDARFKKNWVLNAETRRFVGDTTMWFFAAGFFFMIGPGESFINNMGTVIKTLSPPSAIEFGSETSAATHVSIICTASTTVRLLVGALTDLLAPTPPTQHPQIPVTAPRTILHRLKFSISRVAFLIFFGLLLSLGFAILASGAIQNHADRFWIVSSLVGASYGALFSITPIIVTIIWGVENFGTNWGIVATFPAVGNTLWGLVYAAVYQAGAEKTPSSPEGSNGDLFCYGTQCYAAAYWAMAGSVWIACLLVLWAWKGKNGWAQRGIII</sequence>
<evidence type="ECO:0000313" key="12">
    <source>
        <dbReference type="Proteomes" id="UP000285146"/>
    </source>
</evidence>
<feature type="transmembrane region" description="Helical" evidence="10">
    <location>
        <begin position="105"/>
        <end position="128"/>
    </location>
</feature>
<dbReference type="SUPFAM" id="SSF103473">
    <property type="entry name" value="MFS general substrate transporter"/>
    <property type="match status" value="1"/>
</dbReference>
<proteinExistence type="inferred from homology"/>
<dbReference type="PANTHER" id="PTHR21576">
    <property type="entry name" value="UNCHARACTERIZED NODULIN-LIKE PROTEIN"/>
    <property type="match status" value="1"/>
</dbReference>
<dbReference type="InterPro" id="IPR011701">
    <property type="entry name" value="MFS"/>
</dbReference>
<dbReference type="FunCoup" id="A0A423VXT0">
    <property type="interactions" value="17"/>
</dbReference>
<keyword evidence="3" id="KW-0813">Transport</keyword>
<dbReference type="CDD" id="cd17354">
    <property type="entry name" value="MFS_Mch1p_like"/>
    <property type="match status" value="1"/>
</dbReference>
<name>A0A423VXT0_9PEZI</name>
<accession>A0A423VXT0</accession>
<gene>
    <name evidence="11" type="ORF">VPNG_08778</name>
</gene>
<comment type="subcellular location">
    <subcellularLocation>
        <location evidence="1">Vacuole membrane</location>
        <topology evidence="1">Multi-pass membrane protein</topology>
    </subcellularLocation>
</comment>
<organism evidence="11 12">
    <name type="scientific">Cytospora leucostoma</name>
    <dbReference type="NCBI Taxonomy" id="1230097"/>
    <lineage>
        <taxon>Eukaryota</taxon>
        <taxon>Fungi</taxon>
        <taxon>Dikarya</taxon>
        <taxon>Ascomycota</taxon>
        <taxon>Pezizomycotina</taxon>
        <taxon>Sordariomycetes</taxon>
        <taxon>Sordariomycetidae</taxon>
        <taxon>Diaporthales</taxon>
        <taxon>Cytosporaceae</taxon>
        <taxon>Cytospora</taxon>
    </lineage>
</organism>
<evidence type="ECO:0000256" key="6">
    <source>
        <dbReference type="ARBA" id="ARBA00022989"/>
    </source>
</evidence>
<feature type="transmembrane region" description="Helical" evidence="10">
    <location>
        <begin position="453"/>
        <end position="476"/>
    </location>
</feature>
<dbReference type="STRING" id="1230097.A0A423VXT0"/>
<evidence type="ECO:0000256" key="8">
    <source>
        <dbReference type="ARBA" id="ARBA00039330"/>
    </source>
</evidence>
<evidence type="ECO:0000256" key="2">
    <source>
        <dbReference type="ARBA" id="ARBA00008335"/>
    </source>
</evidence>
<feature type="compositionally biased region" description="Polar residues" evidence="9">
    <location>
        <begin position="1"/>
        <end position="28"/>
    </location>
</feature>
<evidence type="ECO:0000256" key="4">
    <source>
        <dbReference type="ARBA" id="ARBA00022554"/>
    </source>
</evidence>
<feature type="transmembrane region" description="Helical" evidence="10">
    <location>
        <begin position="135"/>
        <end position="156"/>
    </location>
</feature>
<keyword evidence="5 10" id="KW-0812">Transmembrane</keyword>
<feature type="transmembrane region" description="Helical" evidence="10">
    <location>
        <begin position="482"/>
        <end position="510"/>
    </location>
</feature>
<dbReference type="Pfam" id="PF07690">
    <property type="entry name" value="MFS_1"/>
    <property type="match status" value="1"/>
</dbReference>
<evidence type="ECO:0000256" key="3">
    <source>
        <dbReference type="ARBA" id="ARBA00022448"/>
    </source>
</evidence>
<dbReference type="Gene3D" id="1.20.1250.20">
    <property type="entry name" value="MFS general substrate transporter like domains"/>
    <property type="match status" value="1"/>
</dbReference>
<dbReference type="AlphaFoldDB" id="A0A423VXT0"/>
<comment type="caution">
    <text evidence="11">The sequence shown here is derived from an EMBL/GenBank/DDBJ whole genome shotgun (WGS) entry which is preliminary data.</text>
</comment>
<protein>
    <recommendedName>
        <fullName evidence="8">Probable transporter MCH1</fullName>
    </recommendedName>
</protein>
<feature type="transmembrane region" description="Helical" evidence="10">
    <location>
        <begin position="71"/>
        <end position="93"/>
    </location>
</feature>
<comment type="similarity">
    <text evidence="2">Belongs to the major facilitator superfamily.</text>
</comment>
<keyword evidence="4" id="KW-0926">Vacuole</keyword>
<dbReference type="GO" id="GO:0022857">
    <property type="term" value="F:transmembrane transporter activity"/>
    <property type="evidence" value="ECO:0007669"/>
    <property type="project" value="InterPro"/>
</dbReference>
<feature type="region of interest" description="Disordered" evidence="9">
    <location>
        <begin position="293"/>
        <end position="320"/>
    </location>
</feature>
<feature type="transmembrane region" description="Helical" evidence="10">
    <location>
        <begin position="176"/>
        <end position="197"/>
    </location>
</feature>
<feature type="transmembrane region" description="Helical" evidence="10">
    <location>
        <begin position="517"/>
        <end position="538"/>
    </location>
</feature>
<feature type="transmembrane region" description="Helical" evidence="10">
    <location>
        <begin position="567"/>
        <end position="587"/>
    </location>
</feature>
<dbReference type="Proteomes" id="UP000285146">
    <property type="component" value="Unassembled WGS sequence"/>
</dbReference>